<evidence type="ECO:0000313" key="3">
    <source>
        <dbReference type="Proteomes" id="UP001189429"/>
    </source>
</evidence>
<sequence length="133" mass="14123">GRGMDLMPGYSNINTVYDHSGFQYDVGTGRWRPPTEDELAAQERADRRRLRREAGGSRATPPRSRSESHLSAVPPRPLGSGSGSRPASGCRSQLSALGSSVLACSIPPARSSLACSHPPIFGSSSDSVWADVQ</sequence>
<gene>
    <name evidence="2" type="ORF">PCOR1329_LOCUS22174</name>
</gene>
<dbReference type="EMBL" id="CAUYUJ010007369">
    <property type="protein sequence ID" value="CAK0820537.1"/>
    <property type="molecule type" value="Genomic_DNA"/>
</dbReference>
<accession>A0ABN9RQN1</accession>
<evidence type="ECO:0000256" key="1">
    <source>
        <dbReference type="SAM" id="MobiDB-lite"/>
    </source>
</evidence>
<comment type="caution">
    <text evidence="2">The sequence shown here is derived from an EMBL/GenBank/DDBJ whole genome shotgun (WGS) entry which is preliminary data.</text>
</comment>
<feature type="region of interest" description="Disordered" evidence="1">
    <location>
        <begin position="24"/>
        <end position="92"/>
    </location>
</feature>
<reference evidence="2" key="1">
    <citation type="submission" date="2023-10" db="EMBL/GenBank/DDBJ databases">
        <authorList>
            <person name="Chen Y."/>
            <person name="Shah S."/>
            <person name="Dougan E. K."/>
            <person name="Thang M."/>
            <person name="Chan C."/>
        </authorList>
    </citation>
    <scope>NUCLEOTIDE SEQUENCE [LARGE SCALE GENOMIC DNA]</scope>
</reference>
<feature type="non-terminal residue" evidence="2">
    <location>
        <position position="1"/>
    </location>
</feature>
<protein>
    <submittedName>
        <fullName evidence="2">Uncharacterized protein</fullName>
    </submittedName>
</protein>
<name>A0ABN9RQN1_9DINO</name>
<keyword evidence="3" id="KW-1185">Reference proteome</keyword>
<proteinExistence type="predicted"/>
<dbReference type="Proteomes" id="UP001189429">
    <property type="component" value="Unassembled WGS sequence"/>
</dbReference>
<evidence type="ECO:0000313" key="2">
    <source>
        <dbReference type="EMBL" id="CAK0820537.1"/>
    </source>
</evidence>
<organism evidence="2 3">
    <name type="scientific">Prorocentrum cordatum</name>
    <dbReference type="NCBI Taxonomy" id="2364126"/>
    <lineage>
        <taxon>Eukaryota</taxon>
        <taxon>Sar</taxon>
        <taxon>Alveolata</taxon>
        <taxon>Dinophyceae</taxon>
        <taxon>Prorocentrales</taxon>
        <taxon>Prorocentraceae</taxon>
        <taxon>Prorocentrum</taxon>
    </lineage>
</organism>